<dbReference type="SMART" id="SM00563">
    <property type="entry name" value="PlsC"/>
    <property type="match status" value="1"/>
</dbReference>
<protein>
    <submittedName>
        <fullName evidence="3">Acyltransferase</fullName>
    </submittedName>
</protein>
<feature type="domain" description="Phospholipid/glycerol acyltransferase" evidence="2">
    <location>
        <begin position="89"/>
        <end position="231"/>
    </location>
</feature>
<evidence type="ECO:0000313" key="4">
    <source>
        <dbReference type="Proteomes" id="UP000218896"/>
    </source>
</evidence>
<dbReference type="RefSeq" id="WP_095617881.1">
    <property type="nucleotide sequence ID" value="NZ_NSKD01000005.1"/>
</dbReference>
<dbReference type="PANTHER" id="PTHR10983:SF16">
    <property type="entry name" value="LYSOCARDIOLIPIN ACYLTRANSFERASE 1"/>
    <property type="match status" value="1"/>
</dbReference>
<dbReference type="AlphaFoldDB" id="A0A2A2F2H1"/>
<keyword evidence="1" id="KW-0812">Transmembrane</keyword>
<keyword evidence="3" id="KW-0808">Transferase</keyword>
<organism evidence="3 4">
    <name type="scientific">Halovibrio salipaludis</name>
    <dbReference type="NCBI Taxonomy" id="2032626"/>
    <lineage>
        <taxon>Bacteria</taxon>
        <taxon>Pseudomonadati</taxon>
        <taxon>Pseudomonadota</taxon>
        <taxon>Gammaproteobacteria</taxon>
        <taxon>Oceanospirillales</taxon>
        <taxon>Halomonadaceae</taxon>
        <taxon>Halovibrio</taxon>
    </lineage>
</organism>
<evidence type="ECO:0000256" key="1">
    <source>
        <dbReference type="SAM" id="Phobius"/>
    </source>
</evidence>
<evidence type="ECO:0000259" key="2">
    <source>
        <dbReference type="SMART" id="SM00563"/>
    </source>
</evidence>
<dbReference type="NCBIfam" id="NF010621">
    <property type="entry name" value="PRK14014.1"/>
    <property type="match status" value="1"/>
</dbReference>
<keyword evidence="3" id="KW-0012">Acyltransferase</keyword>
<accession>A0A2A2F2H1</accession>
<evidence type="ECO:0000313" key="3">
    <source>
        <dbReference type="EMBL" id="PAU79811.1"/>
    </source>
</evidence>
<proteinExistence type="predicted"/>
<feature type="transmembrane region" description="Helical" evidence="1">
    <location>
        <begin position="123"/>
        <end position="141"/>
    </location>
</feature>
<dbReference type="InterPro" id="IPR002123">
    <property type="entry name" value="Plipid/glycerol_acylTrfase"/>
</dbReference>
<dbReference type="GO" id="GO:0016746">
    <property type="term" value="F:acyltransferase activity"/>
    <property type="evidence" value="ECO:0007669"/>
    <property type="project" value="UniProtKB-KW"/>
</dbReference>
<gene>
    <name evidence="3" type="ORF">CK501_11455</name>
</gene>
<dbReference type="Pfam" id="PF01553">
    <property type="entry name" value="Acyltransferase"/>
    <property type="match status" value="1"/>
</dbReference>
<dbReference type="EMBL" id="NSKD01000005">
    <property type="protein sequence ID" value="PAU79811.1"/>
    <property type="molecule type" value="Genomic_DNA"/>
</dbReference>
<feature type="transmembrane region" description="Helical" evidence="1">
    <location>
        <begin position="12"/>
        <end position="35"/>
    </location>
</feature>
<dbReference type="OrthoDB" id="319710at2"/>
<comment type="caution">
    <text evidence="3">The sequence shown here is derived from an EMBL/GenBank/DDBJ whole genome shotgun (WGS) entry which is preliminary data.</text>
</comment>
<keyword evidence="4" id="KW-1185">Reference proteome</keyword>
<keyword evidence="1" id="KW-1133">Transmembrane helix</keyword>
<dbReference type="PANTHER" id="PTHR10983">
    <property type="entry name" value="1-ACYLGLYCEROL-3-PHOSPHATE ACYLTRANSFERASE-RELATED"/>
    <property type="match status" value="1"/>
</dbReference>
<dbReference type="SUPFAM" id="SSF69593">
    <property type="entry name" value="Glycerol-3-phosphate (1)-acyltransferase"/>
    <property type="match status" value="1"/>
</dbReference>
<sequence length="299" mass="34912">MLNFLPKPLLGVLNSLLLAVNTVFWCVLLYIPGILKLIIPIRAWRVFCTRLIIGISECWVACNSGWMRLTHRTTWDVSGVEGLSREGWYLVMSNHQSWVDIFALQHIFNRRIPFLKFFLKQELIWVPVIGLAWWALDFPFMKRYSREYLQKHPEKRGEDMEATRRACEKFRYTPVSVMNFPEGTRFTPGKHDGQKSPYKHLLRPKAGGTAFVLEAMGDTLSTLLDITIAYPNGRPGLWEFMCGRVTHIVIRVEQVPIPEHLLGGSYSEDENHRQRVKQWQEALWERKDRELEELKSRAG</sequence>
<dbReference type="Proteomes" id="UP000218896">
    <property type="component" value="Unassembled WGS sequence"/>
</dbReference>
<name>A0A2A2F2H1_9GAMM</name>
<reference evidence="3 4" key="1">
    <citation type="submission" date="2017-08" db="EMBL/GenBank/DDBJ databases">
        <title>Halovibrio sewagensis sp. nov., isolated from wastewater of high salinity.</title>
        <authorList>
            <person name="Dong X."/>
            <person name="Zhang G."/>
        </authorList>
    </citation>
    <scope>NUCLEOTIDE SEQUENCE [LARGE SCALE GENOMIC DNA]</scope>
    <source>
        <strain evidence="3 4">YL5-2</strain>
    </source>
</reference>
<keyword evidence="1" id="KW-0472">Membrane</keyword>
<dbReference type="CDD" id="cd07990">
    <property type="entry name" value="LPLAT_LCLAT1-like"/>
    <property type="match status" value="1"/>
</dbReference>